<dbReference type="RefSeq" id="WP_231488964.1">
    <property type="nucleotide sequence ID" value="NZ_BAAAZO010000005.1"/>
</dbReference>
<dbReference type="EMBL" id="BAAAZO010000005">
    <property type="protein sequence ID" value="GAA3614927.1"/>
    <property type="molecule type" value="Genomic_DNA"/>
</dbReference>
<keyword evidence="10" id="KW-1185">Reference proteome</keyword>
<name>A0ABP6ZR51_9ACTN</name>
<dbReference type="InterPro" id="IPR005746">
    <property type="entry name" value="Thioredoxin"/>
</dbReference>
<feature type="domain" description="Thioredoxin" evidence="8">
    <location>
        <begin position="1"/>
        <end position="108"/>
    </location>
</feature>
<evidence type="ECO:0000256" key="6">
    <source>
        <dbReference type="NCBIfam" id="TIGR01068"/>
    </source>
</evidence>
<accession>A0ABP6ZR51</accession>
<keyword evidence="4" id="KW-1015">Disulfide bond</keyword>
<comment type="similarity">
    <text evidence="1 7">Belongs to the thioredoxin family.</text>
</comment>
<evidence type="ECO:0000256" key="4">
    <source>
        <dbReference type="ARBA" id="ARBA00023157"/>
    </source>
</evidence>
<evidence type="ECO:0000256" key="3">
    <source>
        <dbReference type="ARBA" id="ARBA00022982"/>
    </source>
</evidence>
<dbReference type="PANTHER" id="PTHR45663">
    <property type="entry name" value="GEO12009P1"/>
    <property type="match status" value="1"/>
</dbReference>
<dbReference type="PANTHER" id="PTHR45663:SF11">
    <property type="entry name" value="GEO12009P1"/>
    <property type="match status" value="1"/>
</dbReference>
<keyword evidence="5" id="KW-0676">Redox-active center</keyword>
<sequence>MPTVRSVTDATFVDQVLLADGLVLVDFWAAWCKPCRAMAPVVEQFAAANRSRITVVKLNVDENRETSETYGITTIPTLRAFRGGREVASIVGALPRKALETRLRGVLGRGAAQGPID</sequence>
<dbReference type="PIRSF" id="PIRSF000077">
    <property type="entry name" value="Thioredoxin"/>
    <property type="match status" value="1"/>
</dbReference>
<organism evidence="9 10">
    <name type="scientific">Kineosporia mesophila</name>
    <dbReference type="NCBI Taxonomy" id="566012"/>
    <lineage>
        <taxon>Bacteria</taxon>
        <taxon>Bacillati</taxon>
        <taxon>Actinomycetota</taxon>
        <taxon>Actinomycetes</taxon>
        <taxon>Kineosporiales</taxon>
        <taxon>Kineosporiaceae</taxon>
        <taxon>Kineosporia</taxon>
    </lineage>
</organism>
<evidence type="ECO:0000259" key="8">
    <source>
        <dbReference type="PROSITE" id="PS51352"/>
    </source>
</evidence>
<keyword evidence="3" id="KW-0249">Electron transport</keyword>
<keyword evidence="2" id="KW-0813">Transport</keyword>
<dbReference type="PROSITE" id="PS51352">
    <property type="entry name" value="THIOREDOXIN_2"/>
    <property type="match status" value="1"/>
</dbReference>
<dbReference type="NCBIfam" id="TIGR01068">
    <property type="entry name" value="thioredoxin"/>
    <property type="match status" value="1"/>
</dbReference>
<dbReference type="Gene3D" id="3.40.30.10">
    <property type="entry name" value="Glutaredoxin"/>
    <property type="match status" value="1"/>
</dbReference>
<evidence type="ECO:0000313" key="9">
    <source>
        <dbReference type="EMBL" id="GAA3614927.1"/>
    </source>
</evidence>
<dbReference type="SUPFAM" id="SSF52833">
    <property type="entry name" value="Thioredoxin-like"/>
    <property type="match status" value="1"/>
</dbReference>
<dbReference type="Pfam" id="PF00085">
    <property type="entry name" value="Thioredoxin"/>
    <property type="match status" value="1"/>
</dbReference>
<proteinExistence type="inferred from homology"/>
<comment type="caution">
    <text evidence="9">The sequence shown here is derived from an EMBL/GenBank/DDBJ whole genome shotgun (WGS) entry which is preliminary data.</text>
</comment>
<reference evidence="10" key="1">
    <citation type="journal article" date="2019" name="Int. J. Syst. Evol. Microbiol.">
        <title>The Global Catalogue of Microorganisms (GCM) 10K type strain sequencing project: providing services to taxonomists for standard genome sequencing and annotation.</title>
        <authorList>
            <consortium name="The Broad Institute Genomics Platform"/>
            <consortium name="The Broad Institute Genome Sequencing Center for Infectious Disease"/>
            <person name="Wu L."/>
            <person name="Ma J."/>
        </authorList>
    </citation>
    <scope>NUCLEOTIDE SEQUENCE [LARGE SCALE GENOMIC DNA]</scope>
    <source>
        <strain evidence="10">JCM 16902</strain>
    </source>
</reference>
<dbReference type="Proteomes" id="UP001501074">
    <property type="component" value="Unassembled WGS sequence"/>
</dbReference>
<evidence type="ECO:0000256" key="5">
    <source>
        <dbReference type="ARBA" id="ARBA00023284"/>
    </source>
</evidence>
<dbReference type="InterPro" id="IPR036249">
    <property type="entry name" value="Thioredoxin-like_sf"/>
</dbReference>
<dbReference type="InterPro" id="IPR013766">
    <property type="entry name" value="Thioredoxin_domain"/>
</dbReference>
<dbReference type="CDD" id="cd02947">
    <property type="entry name" value="TRX_family"/>
    <property type="match status" value="1"/>
</dbReference>
<dbReference type="PRINTS" id="PR00421">
    <property type="entry name" value="THIOREDOXIN"/>
</dbReference>
<evidence type="ECO:0000256" key="2">
    <source>
        <dbReference type="ARBA" id="ARBA00022448"/>
    </source>
</evidence>
<gene>
    <name evidence="9" type="primary">trxA_3</name>
    <name evidence="9" type="ORF">GCM10022223_33980</name>
</gene>
<evidence type="ECO:0000256" key="7">
    <source>
        <dbReference type="PIRNR" id="PIRNR000077"/>
    </source>
</evidence>
<evidence type="ECO:0000256" key="1">
    <source>
        <dbReference type="ARBA" id="ARBA00008987"/>
    </source>
</evidence>
<evidence type="ECO:0000313" key="10">
    <source>
        <dbReference type="Proteomes" id="UP001501074"/>
    </source>
</evidence>
<protein>
    <recommendedName>
        <fullName evidence="6 7">Thioredoxin</fullName>
    </recommendedName>
</protein>